<dbReference type="SUPFAM" id="SSF53474">
    <property type="entry name" value="alpha/beta-Hydrolases"/>
    <property type="match status" value="1"/>
</dbReference>
<dbReference type="Proteomes" id="UP000199664">
    <property type="component" value="Unassembled WGS sequence"/>
</dbReference>
<evidence type="ECO:0000259" key="1">
    <source>
        <dbReference type="Pfam" id="PF00561"/>
    </source>
</evidence>
<evidence type="ECO:0000313" key="2">
    <source>
        <dbReference type="EMBL" id="SEK46065.1"/>
    </source>
</evidence>
<organism evidence="2 3">
    <name type="scientific">Bosea lupini</name>
    <dbReference type="NCBI Taxonomy" id="1036779"/>
    <lineage>
        <taxon>Bacteria</taxon>
        <taxon>Pseudomonadati</taxon>
        <taxon>Pseudomonadota</taxon>
        <taxon>Alphaproteobacteria</taxon>
        <taxon>Hyphomicrobiales</taxon>
        <taxon>Boseaceae</taxon>
        <taxon>Bosea</taxon>
    </lineage>
</organism>
<dbReference type="PANTHER" id="PTHR43798">
    <property type="entry name" value="MONOACYLGLYCEROL LIPASE"/>
    <property type="match status" value="1"/>
</dbReference>
<dbReference type="Pfam" id="PF00561">
    <property type="entry name" value="Abhydrolase_1"/>
    <property type="match status" value="1"/>
</dbReference>
<dbReference type="OrthoDB" id="5491135at2"/>
<dbReference type="Gene3D" id="3.40.50.1820">
    <property type="entry name" value="alpha/beta hydrolase"/>
    <property type="match status" value="1"/>
</dbReference>
<dbReference type="RefSeq" id="WP_091829558.1">
    <property type="nucleotide sequence ID" value="NZ_FOAN01000001.1"/>
</dbReference>
<dbReference type="InterPro" id="IPR029058">
    <property type="entry name" value="AB_hydrolase_fold"/>
</dbReference>
<keyword evidence="3" id="KW-1185">Reference proteome</keyword>
<accession>A0A1H7HD04</accession>
<sequence>MPKTDPIIDRNFIDVDHGRMHAATCGTGFPVLLLHQTPRSWDEYRDVLPLIGRHRRAIAIDTPGFGDSKPLPGVPTIEDWAAAALELLSALAVERFAVVGHHTGAAIAVEIAARAPDRVAAAVLSACPFVDAARRERHANQRVIDDVTERTDGSHLAELWNRRRPFYPENDTELLRRFMADALRSGPMAVEGHRVVNRYRMEDRLGLIACPTLVLVPENDPNARSGDAVAAAIRASVMRSIPGAQVPFPDQMPAIFAEQVDDFLRDHGC</sequence>
<gene>
    <name evidence="2" type="ORF">SAMN04515666_101573</name>
</gene>
<proteinExistence type="predicted"/>
<evidence type="ECO:0000313" key="3">
    <source>
        <dbReference type="Proteomes" id="UP000199664"/>
    </source>
</evidence>
<dbReference type="InterPro" id="IPR000073">
    <property type="entry name" value="AB_hydrolase_1"/>
</dbReference>
<protein>
    <submittedName>
        <fullName evidence="2">Pimeloyl-ACP methyl ester carboxylesterase</fullName>
    </submittedName>
</protein>
<feature type="domain" description="AB hydrolase-1" evidence="1">
    <location>
        <begin position="30"/>
        <end position="164"/>
    </location>
</feature>
<name>A0A1H7HD04_9HYPH</name>
<dbReference type="STRING" id="1036779.SAMN04515666_101573"/>
<dbReference type="PRINTS" id="PR00111">
    <property type="entry name" value="ABHYDROLASE"/>
</dbReference>
<reference evidence="3" key="1">
    <citation type="submission" date="2016-10" db="EMBL/GenBank/DDBJ databases">
        <authorList>
            <person name="Varghese N."/>
            <person name="Submissions S."/>
        </authorList>
    </citation>
    <scope>NUCLEOTIDE SEQUENCE [LARGE SCALE GENOMIC DNA]</scope>
    <source>
        <strain evidence="3">LMG 26383,CCUG 61248,R- 45681</strain>
    </source>
</reference>
<dbReference type="EMBL" id="FOAN01000001">
    <property type="protein sequence ID" value="SEK46065.1"/>
    <property type="molecule type" value="Genomic_DNA"/>
</dbReference>
<dbReference type="InterPro" id="IPR050266">
    <property type="entry name" value="AB_hydrolase_sf"/>
</dbReference>
<dbReference type="AlphaFoldDB" id="A0A1H7HD04"/>